<organism evidence="1 6">
    <name type="scientific">Phytophthora fragariae</name>
    <dbReference type="NCBI Taxonomy" id="53985"/>
    <lineage>
        <taxon>Eukaryota</taxon>
        <taxon>Sar</taxon>
        <taxon>Stramenopiles</taxon>
        <taxon>Oomycota</taxon>
        <taxon>Peronosporomycetes</taxon>
        <taxon>Peronosporales</taxon>
        <taxon>Peronosporaceae</taxon>
        <taxon>Phytophthora</taxon>
    </lineage>
</organism>
<evidence type="ECO:0000313" key="1">
    <source>
        <dbReference type="EMBL" id="KAE8981657.1"/>
    </source>
</evidence>
<keyword evidence="4" id="KW-1185">Reference proteome</keyword>
<evidence type="ECO:0000313" key="5">
    <source>
        <dbReference type="Proteomes" id="UP000440732"/>
    </source>
</evidence>
<evidence type="ECO:0000313" key="4">
    <source>
        <dbReference type="Proteomes" id="UP000433483"/>
    </source>
</evidence>
<dbReference type="EMBL" id="QXGB01002431">
    <property type="protein sequence ID" value="KAE9178047.1"/>
    <property type="molecule type" value="Genomic_DNA"/>
</dbReference>
<dbReference type="EMBL" id="QXFW01002134">
    <property type="protein sequence ID" value="KAE8981657.1"/>
    <property type="molecule type" value="Genomic_DNA"/>
</dbReference>
<sequence length="93" mass="10812">MTSSLVEISRPTTTDNDHVMLSVWEILERGRPLCCNGRSIHALNHILEEVLLIPWLSWALSRSVTLSKFVRNRPQLLARYRNFQKAKDKEAPR</sequence>
<name>A0A6A3II44_9STRA</name>
<accession>A0A6A3II44</accession>
<evidence type="ECO:0000313" key="6">
    <source>
        <dbReference type="Proteomes" id="UP000460718"/>
    </source>
</evidence>
<dbReference type="AlphaFoldDB" id="A0A6A3II44"/>
<evidence type="ECO:0000313" key="2">
    <source>
        <dbReference type="EMBL" id="KAE9094506.1"/>
    </source>
</evidence>
<evidence type="ECO:0000313" key="3">
    <source>
        <dbReference type="EMBL" id="KAE9178047.1"/>
    </source>
</evidence>
<protein>
    <submittedName>
        <fullName evidence="1">Uncharacterized protein</fullName>
    </submittedName>
</protein>
<reference evidence="1 6" key="1">
    <citation type="submission" date="2018-09" db="EMBL/GenBank/DDBJ databases">
        <title>Genomic investigation of the strawberry pathogen Phytophthora fragariae indicates pathogenicity is determined by transcriptional variation in three key races.</title>
        <authorList>
            <person name="Adams T.M."/>
            <person name="Armitage A.D."/>
            <person name="Sobczyk M.K."/>
            <person name="Bates H.J."/>
            <person name="Dunwell J.M."/>
            <person name="Nellist C.F."/>
            <person name="Harrison R.J."/>
        </authorList>
    </citation>
    <scope>NUCLEOTIDE SEQUENCE [LARGE SCALE GENOMIC DNA]</scope>
    <source>
        <strain evidence="3 4">NOV-27</strain>
        <strain evidence="2 5">NOV-5</strain>
        <strain evidence="1 6">SCRP245</strain>
    </source>
</reference>
<dbReference type="OrthoDB" id="121153at2759"/>
<proteinExistence type="predicted"/>
<comment type="caution">
    <text evidence="1">The sequence shown here is derived from an EMBL/GenBank/DDBJ whole genome shotgun (WGS) entry which is preliminary data.</text>
</comment>
<dbReference type="EMBL" id="QXGA01002622">
    <property type="protein sequence ID" value="KAE9094506.1"/>
    <property type="molecule type" value="Genomic_DNA"/>
</dbReference>
<dbReference type="Proteomes" id="UP000433483">
    <property type="component" value="Unassembled WGS sequence"/>
</dbReference>
<dbReference type="Proteomes" id="UP000460718">
    <property type="component" value="Unassembled WGS sequence"/>
</dbReference>
<gene>
    <name evidence="3" type="ORF">PF005_g24248</name>
    <name evidence="2" type="ORF">PF006_g24204</name>
    <name evidence="1" type="ORF">PF011_g21936</name>
</gene>
<dbReference type="Proteomes" id="UP000440732">
    <property type="component" value="Unassembled WGS sequence"/>
</dbReference>